<reference evidence="3 4" key="1">
    <citation type="submission" date="2018-08" db="EMBL/GenBank/DDBJ databases">
        <title>Isolation, diversity and antifungal activity of Actinobacteria from wheat.</title>
        <authorList>
            <person name="Han C."/>
        </authorList>
    </citation>
    <scope>NUCLEOTIDE SEQUENCE [LARGE SCALE GENOMIC DNA]</scope>
    <source>
        <strain evidence="3 4">NEAU-YY421</strain>
    </source>
</reference>
<gene>
    <name evidence="3" type="ORF">DY218_15515</name>
</gene>
<evidence type="ECO:0000256" key="1">
    <source>
        <dbReference type="SAM" id="Phobius"/>
    </source>
</evidence>
<keyword evidence="4" id="KW-1185">Reference proteome</keyword>
<dbReference type="RefSeq" id="WP_128556604.1">
    <property type="nucleotide sequence ID" value="NZ_QUAK01000083.1"/>
</dbReference>
<comment type="caution">
    <text evidence="3">The sequence shown here is derived from an EMBL/GenBank/DDBJ whole genome shotgun (WGS) entry which is preliminary data.</text>
</comment>
<evidence type="ECO:0000313" key="4">
    <source>
        <dbReference type="Proteomes" id="UP000263094"/>
    </source>
</evidence>
<keyword evidence="1" id="KW-0812">Transmembrane</keyword>
<dbReference type="OrthoDB" id="4335730at2"/>
<feature type="transmembrane region" description="Helical" evidence="1">
    <location>
        <begin position="165"/>
        <end position="183"/>
    </location>
</feature>
<feature type="signal peptide" evidence="2">
    <location>
        <begin position="1"/>
        <end position="26"/>
    </location>
</feature>
<keyword evidence="1" id="KW-0472">Membrane</keyword>
<dbReference type="AlphaFoldDB" id="A0A372M4D9"/>
<sequence>MRIARALATTALASAALLATAPAALADTAEVTPGTVPPGGTVTISVSCDAPTSPAPDTITADSQAFELGSVQLTRVPGANSGVAGPAYRGTAKIAAADKFTGSGPNAVGPRSTWSVDGNCPGGGQWNARFTVAGGGATGTASPTATQPAVRGGVGGSFTDSGTTVIIGGALVACAIGATCVVLRRRRGGARH</sequence>
<evidence type="ECO:0000256" key="2">
    <source>
        <dbReference type="SAM" id="SignalP"/>
    </source>
</evidence>
<accession>A0A372M4D9</accession>
<keyword evidence="2" id="KW-0732">Signal</keyword>
<dbReference type="Proteomes" id="UP000263094">
    <property type="component" value="Unassembled WGS sequence"/>
</dbReference>
<feature type="chain" id="PRO_5016704687" description="LPXTG cell wall anchor domain-containing protein" evidence="2">
    <location>
        <begin position="27"/>
        <end position="192"/>
    </location>
</feature>
<evidence type="ECO:0008006" key="5">
    <source>
        <dbReference type="Google" id="ProtNLM"/>
    </source>
</evidence>
<protein>
    <recommendedName>
        <fullName evidence="5">LPXTG cell wall anchor domain-containing protein</fullName>
    </recommendedName>
</protein>
<evidence type="ECO:0000313" key="3">
    <source>
        <dbReference type="EMBL" id="RFU85808.1"/>
    </source>
</evidence>
<dbReference type="EMBL" id="QUAK01000083">
    <property type="protein sequence ID" value="RFU85808.1"/>
    <property type="molecule type" value="Genomic_DNA"/>
</dbReference>
<name>A0A372M4D9_9ACTN</name>
<proteinExistence type="predicted"/>
<organism evidence="3 4">
    <name type="scientific">Streptomyces triticagri</name>
    <dbReference type="NCBI Taxonomy" id="2293568"/>
    <lineage>
        <taxon>Bacteria</taxon>
        <taxon>Bacillati</taxon>
        <taxon>Actinomycetota</taxon>
        <taxon>Actinomycetes</taxon>
        <taxon>Kitasatosporales</taxon>
        <taxon>Streptomycetaceae</taxon>
        <taxon>Streptomyces</taxon>
    </lineage>
</organism>
<keyword evidence="1" id="KW-1133">Transmembrane helix</keyword>